<proteinExistence type="predicted"/>
<dbReference type="EMBL" id="JALNTZ010000002">
    <property type="protein sequence ID" value="KAJ3664183.1"/>
    <property type="molecule type" value="Genomic_DNA"/>
</dbReference>
<comment type="caution">
    <text evidence="2">The sequence shown here is derived from an EMBL/GenBank/DDBJ whole genome shotgun (WGS) entry which is preliminary data.</text>
</comment>
<evidence type="ECO:0000259" key="1">
    <source>
        <dbReference type="PROSITE" id="PS51406"/>
    </source>
</evidence>
<reference evidence="2" key="1">
    <citation type="journal article" date="2023" name="G3 (Bethesda)">
        <title>Whole genome assemblies of Zophobas morio and Tenebrio molitor.</title>
        <authorList>
            <person name="Kaur S."/>
            <person name="Stinson S.A."/>
            <person name="diCenzo G.C."/>
        </authorList>
    </citation>
    <scope>NUCLEOTIDE SEQUENCE</scope>
    <source>
        <strain evidence="2">QUZm001</strain>
    </source>
</reference>
<dbReference type="InterPro" id="IPR036056">
    <property type="entry name" value="Fibrinogen-like_C"/>
</dbReference>
<dbReference type="Gene3D" id="3.90.215.10">
    <property type="entry name" value="Gamma Fibrinogen, chain A, domain 1"/>
    <property type="match status" value="1"/>
</dbReference>
<sequence>MLEGCEGLRESEERREEVLNEDGRGLDWMKKVRKIKELRQGFDVGSRTRRSPDSLRIEEALTNQINRFQENVNRRLQFLATENMYQLEQLNRHLETFDTGRIVNIQRLIYGQERIGRAIDSKLEQLTHRLRTFKSKNAKRIERLTSHKDAPELTIALFIETRSTLGVLESAYHQQFEQITDSLKSLDSKNESSLCLRQSTKANFPRNCREIKEWGYGFSTIYTIKPDSAPKATRVRCDLKKREGGWTYILNRFDGSQNFDFDMDVYKNGFGKLSGEFWLGLDNIHYLTGYKVNELLVELVDWDENYRFAHYDRFRVGSKDEGYIVTVSGYNGTAGDSLSFIDKVKFAARYFDLYKNAVMSGSQYYLTTSWYKTSLLTGKYLEGHVHENETRDIMHWSTFRGNQYSLKEARMMVRPRIEPND</sequence>
<feature type="domain" description="Fibrinogen C-terminal" evidence="1">
    <location>
        <begin position="199"/>
        <end position="417"/>
    </location>
</feature>
<dbReference type="PROSITE" id="PS51406">
    <property type="entry name" value="FIBRINOGEN_C_2"/>
    <property type="match status" value="1"/>
</dbReference>
<gene>
    <name evidence="2" type="ORF">Zmor_008372</name>
</gene>
<evidence type="ECO:0000313" key="3">
    <source>
        <dbReference type="Proteomes" id="UP001168821"/>
    </source>
</evidence>
<dbReference type="CDD" id="cd00087">
    <property type="entry name" value="FReD"/>
    <property type="match status" value="1"/>
</dbReference>
<protein>
    <recommendedName>
        <fullName evidence="1">Fibrinogen C-terminal domain-containing protein</fullName>
    </recommendedName>
</protein>
<dbReference type="Proteomes" id="UP001168821">
    <property type="component" value="Unassembled WGS sequence"/>
</dbReference>
<dbReference type="InterPro" id="IPR002181">
    <property type="entry name" value="Fibrinogen_a/b/g_C_dom"/>
</dbReference>
<dbReference type="SUPFAM" id="SSF56496">
    <property type="entry name" value="Fibrinogen C-terminal domain-like"/>
    <property type="match status" value="1"/>
</dbReference>
<evidence type="ECO:0000313" key="2">
    <source>
        <dbReference type="EMBL" id="KAJ3664183.1"/>
    </source>
</evidence>
<organism evidence="2 3">
    <name type="scientific">Zophobas morio</name>
    <dbReference type="NCBI Taxonomy" id="2755281"/>
    <lineage>
        <taxon>Eukaryota</taxon>
        <taxon>Metazoa</taxon>
        <taxon>Ecdysozoa</taxon>
        <taxon>Arthropoda</taxon>
        <taxon>Hexapoda</taxon>
        <taxon>Insecta</taxon>
        <taxon>Pterygota</taxon>
        <taxon>Neoptera</taxon>
        <taxon>Endopterygota</taxon>
        <taxon>Coleoptera</taxon>
        <taxon>Polyphaga</taxon>
        <taxon>Cucujiformia</taxon>
        <taxon>Tenebrionidae</taxon>
        <taxon>Zophobas</taxon>
    </lineage>
</organism>
<dbReference type="Pfam" id="PF00147">
    <property type="entry name" value="Fibrinogen_C"/>
    <property type="match status" value="1"/>
</dbReference>
<keyword evidence="3" id="KW-1185">Reference proteome</keyword>
<dbReference type="GO" id="GO:0005615">
    <property type="term" value="C:extracellular space"/>
    <property type="evidence" value="ECO:0007669"/>
    <property type="project" value="TreeGrafter"/>
</dbReference>
<dbReference type="SMART" id="SM00186">
    <property type="entry name" value="FBG"/>
    <property type="match status" value="1"/>
</dbReference>
<accession>A0AA38IUR4</accession>
<dbReference type="PANTHER" id="PTHR19143">
    <property type="entry name" value="FIBRINOGEN/TENASCIN/ANGIOPOEITIN"/>
    <property type="match status" value="1"/>
</dbReference>
<dbReference type="AlphaFoldDB" id="A0AA38IUR4"/>
<dbReference type="PANTHER" id="PTHR19143:SF458">
    <property type="entry name" value="FIBRINOGEN C-TERMINAL DOMAIN-CONTAINING PROTEIN-RELATED"/>
    <property type="match status" value="1"/>
</dbReference>
<dbReference type="InterPro" id="IPR014716">
    <property type="entry name" value="Fibrinogen_a/b/g_C_1"/>
</dbReference>
<name>A0AA38IUR4_9CUCU</name>
<dbReference type="InterPro" id="IPR050373">
    <property type="entry name" value="Fibrinogen_C-term_domain"/>
</dbReference>